<reference evidence="1" key="1">
    <citation type="journal article" date="2023" name="Insect Mol. Biol.">
        <title>Genome sequencing provides insights into the evolution of gene families encoding plant cell wall-degrading enzymes in longhorned beetles.</title>
        <authorList>
            <person name="Shin N.R."/>
            <person name="Okamura Y."/>
            <person name="Kirsch R."/>
            <person name="Pauchet Y."/>
        </authorList>
    </citation>
    <scope>NUCLEOTIDE SEQUENCE</scope>
    <source>
        <strain evidence="1">MMC_N1</strain>
    </source>
</reference>
<name>A0ABQ9IYL1_9CUCU</name>
<sequence length="64" mass="8009">MFLQDKIRLLQDDLEIERELRSRGKEFRIKLNLKIEQNSIDRSYPNYLMIQQHVKSVDRNQYRW</sequence>
<keyword evidence="2" id="KW-1185">Reference proteome</keyword>
<dbReference type="Proteomes" id="UP001162164">
    <property type="component" value="Unassembled WGS sequence"/>
</dbReference>
<protein>
    <submittedName>
        <fullName evidence="1">Uncharacterized protein</fullName>
    </submittedName>
</protein>
<evidence type="ECO:0000313" key="2">
    <source>
        <dbReference type="Proteomes" id="UP001162164"/>
    </source>
</evidence>
<dbReference type="EMBL" id="JAPWTJ010001825">
    <property type="protein sequence ID" value="KAJ8969318.1"/>
    <property type="molecule type" value="Genomic_DNA"/>
</dbReference>
<gene>
    <name evidence="1" type="ORF">NQ317_011438</name>
</gene>
<comment type="caution">
    <text evidence="1">The sequence shown here is derived from an EMBL/GenBank/DDBJ whole genome shotgun (WGS) entry which is preliminary data.</text>
</comment>
<accession>A0ABQ9IYL1</accession>
<proteinExistence type="predicted"/>
<organism evidence="1 2">
    <name type="scientific">Molorchus minor</name>
    <dbReference type="NCBI Taxonomy" id="1323400"/>
    <lineage>
        <taxon>Eukaryota</taxon>
        <taxon>Metazoa</taxon>
        <taxon>Ecdysozoa</taxon>
        <taxon>Arthropoda</taxon>
        <taxon>Hexapoda</taxon>
        <taxon>Insecta</taxon>
        <taxon>Pterygota</taxon>
        <taxon>Neoptera</taxon>
        <taxon>Endopterygota</taxon>
        <taxon>Coleoptera</taxon>
        <taxon>Polyphaga</taxon>
        <taxon>Cucujiformia</taxon>
        <taxon>Chrysomeloidea</taxon>
        <taxon>Cerambycidae</taxon>
        <taxon>Lamiinae</taxon>
        <taxon>Monochamini</taxon>
        <taxon>Molorchus</taxon>
    </lineage>
</organism>
<evidence type="ECO:0000313" key="1">
    <source>
        <dbReference type="EMBL" id="KAJ8969318.1"/>
    </source>
</evidence>